<dbReference type="AlphaFoldDB" id="A0A397HUA6"/>
<name>A0A397HUA6_ASPTH</name>
<dbReference type="Pfam" id="PF02146">
    <property type="entry name" value="SIR2"/>
    <property type="match status" value="1"/>
</dbReference>
<protein>
    <recommendedName>
        <fullName evidence="5">Deacetylase sirtuin-type domain-containing protein</fullName>
    </recommendedName>
</protein>
<dbReference type="InterPro" id="IPR050134">
    <property type="entry name" value="NAD-dep_sirtuin_deacylases"/>
</dbReference>
<dbReference type="RefSeq" id="XP_026618388.1">
    <property type="nucleotide sequence ID" value="XM_026763142.1"/>
</dbReference>
<evidence type="ECO:0000256" key="4">
    <source>
        <dbReference type="PROSITE-ProRule" id="PRU00236"/>
    </source>
</evidence>
<dbReference type="InterPro" id="IPR003000">
    <property type="entry name" value="Sirtuin"/>
</dbReference>
<evidence type="ECO:0000256" key="3">
    <source>
        <dbReference type="ARBA" id="ARBA00023027"/>
    </source>
</evidence>
<comment type="caution">
    <text evidence="4">Lacks conserved residue(s) required for the propagation of feature annotation.</text>
</comment>
<organism evidence="6 7">
    <name type="scientific">Aspergillus thermomutatus</name>
    <name type="common">Neosartorya pseudofischeri</name>
    <dbReference type="NCBI Taxonomy" id="41047"/>
    <lineage>
        <taxon>Eukaryota</taxon>
        <taxon>Fungi</taxon>
        <taxon>Dikarya</taxon>
        <taxon>Ascomycota</taxon>
        <taxon>Pezizomycotina</taxon>
        <taxon>Eurotiomycetes</taxon>
        <taxon>Eurotiomycetidae</taxon>
        <taxon>Eurotiales</taxon>
        <taxon>Aspergillaceae</taxon>
        <taxon>Aspergillus</taxon>
        <taxon>Aspergillus subgen. Fumigati</taxon>
    </lineage>
</organism>
<evidence type="ECO:0000256" key="1">
    <source>
        <dbReference type="ARBA" id="ARBA00006924"/>
    </source>
</evidence>
<dbReference type="Gene3D" id="3.30.1600.10">
    <property type="entry name" value="SIR2/SIRT2 'Small Domain"/>
    <property type="match status" value="1"/>
</dbReference>
<dbReference type="InterPro" id="IPR026591">
    <property type="entry name" value="Sirtuin_cat_small_dom_sf"/>
</dbReference>
<keyword evidence="2" id="KW-0808">Transferase</keyword>
<keyword evidence="7" id="KW-1185">Reference proteome</keyword>
<dbReference type="PROSITE" id="PS50305">
    <property type="entry name" value="SIRTUIN"/>
    <property type="match status" value="1"/>
</dbReference>
<feature type="domain" description="Deacetylase sirtuin-type" evidence="5">
    <location>
        <begin position="1"/>
        <end position="259"/>
    </location>
</feature>
<dbReference type="Gene3D" id="3.40.50.300">
    <property type="entry name" value="P-loop containing nucleotide triphosphate hydrolases"/>
    <property type="match status" value="1"/>
</dbReference>
<dbReference type="InterPro" id="IPR026590">
    <property type="entry name" value="Ssirtuin_cat_dom"/>
</dbReference>
<dbReference type="GO" id="GO:0017136">
    <property type="term" value="F:histone deacetylase activity, NAD-dependent"/>
    <property type="evidence" value="ECO:0007669"/>
    <property type="project" value="TreeGrafter"/>
</dbReference>
<dbReference type="PANTHER" id="PTHR11085">
    <property type="entry name" value="NAD-DEPENDENT PROTEIN DEACYLASE SIRTUIN-5, MITOCHONDRIAL-RELATED"/>
    <property type="match status" value="1"/>
</dbReference>
<evidence type="ECO:0000256" key="2">
    <source>
        <dbReference type="ARBA" id="ARBA00022679"/>
    </source>
</evidence>
<dbReference type="InterPro" id="IPR027417">
    <property type="entry name" value="P-loop_NTPase"/>
</dbReference>
<dbReference type="VEuPathDB" id="FungiDB:CDV56_109523"/>
<evidence type="ECO:0000313" key="7">
    <source>
        <dbReference type="Proteomes" id="UP000215305"/>
    </source>
</evidence>
<dbReference type="SUPFAM" id="SSF52467">
    <property type="entry name" value="DHS-like NAD/FAD-binding domain"/>
    <property type="match status" value="1"/>
</dbReference>
<accession>A0A397HUA6</accession>
<evidence type="ECO:0000313" key="6">
    <source>
        <dbReference type="EMBL" id="RHZ66785.1"/>
    </source>
</evidence>
<dbReference type="GO" id="GO:0070403">
    <property type="term" value="F:NAD+ binding"/>
    <property type="evidence" value="ECO:0007669"/>
    <property type="project" value="InterPro"/>
</dbReference>
<sequence>MTDIENIANLIKTGQAPRIVVLVGAGISAAAGIPDFRSPETGIYDRLKPLKLPYPEAIFHTSYFKHTPEPFYAIARARHPRSLKPTITHAFLALLAKKNLLHFLFTQNIDGLEQDVGVPEDKILNAHGSWRTQRCWKCETPYPDDLMKQAINTGNVPYCQVPDCGGAVKPDVVFFGQPLPAEFAEKKTKVPEADLMLVMGTSLKVAPCSELPRLVREGVPRVLINRETAGNLGMRPEDVCILGDCDDGVRKLADALGWTEEMESLWKEAIAAKDAVQEDWGDEERLEELIDKYAKTLTDARMISDGHKRMLENHLGKKFADVLNRTRLGPAIQRSSSDARPVVLMTCGVAGSGKSTLAKSICSAYPSFTRLSIDTYIYTHHGLYNVDYPEKHYEKYQTEAEAALKRQLVHILEHGDANVVLDFSFAFREVRDEWKVLISESGGRWVLVYLNVDPTEIRRRVAARNAVVEKDGDSAFCLTEDVLERYLRGFERPVGEGEIVVNVD</sequence>
<dbReference type="GO" id="GO:0005634">
    <property type="term" value="C:nucleus"/>
    <property type="evidence" value="ECO:0007669"/>
    <property type="project" value="TreeGrafter"/>
</dbReference>
<gene>
    <name evidence="6" type="ORF">CDV56_109523</name>
</gene>
<keyword evidence="3" id="KW-0520">NAD</keyword>
<dbReference type="OrthoDB" id="420264at2759"/>
<comment type="similarity">
    <text evidence="1">Belongs to the sirtuin family. Class I subfamily.</text>
</comment>
<dbReference type="Gene3D" id="3.40.50.1220">
    <property type="entry name" value="TPP-binding domain"/>
    <property type="match status" value="1"/>
</dbReference>
<comment type="caution">
    <text evidence="6">The sequence shown here is derived from an EMBL/GenBank/DDBJ whole genome shotgun (WGS) entry which is preliminary data.</text>
</comment>
<dbReference type="SUPFAM" id="SSF52540">
    <property type="entry name" value="P-loop containing nucleoside triphosphate hydrolases"/>
    <property type="match status" value="1"/>
</dbReference>
<dbReference type="GeneID" id="38131497"/>
<dbReference type="Proteomes" id="UP000215305">
    <property type="component" value="Unassembled WGS sequence"/>
</dbReference>
<dbReference type="PANTHER" id="PTHR11085:SF14">
    <property type="entry name" value="NAD-DEPENDENT PROTEIN DEACETYLASE HST2-2"/>
    <property type="match status" value="1"/>
</dbReference>
<dbReference type="Pfam" id="PF13671">
    <property type="entry name" value="AAA_33"/>
    <property type="match status" value="1"/>
</dbReference>
<evidence type="ECO:0000259" key="5">
    <source>
        <dbReference type="PROSITE" id="PS50305"/>
    </source>
</evidence>
<dbReference type="EMBL" id="NKHU02000010">
    <property type="protein sequence ID" value="RHZ66785.1"/>
    <property type="molecule type" value="Genomic_DNA"/>
</dbReference>
<reference evidence="6" key="1">
    <citation type="submission" date="2018-08" db="EMBL/GenBank/DDBJ databases">
        <title>Draft genome sequence of azole-resistant Aspergillus thermomutatus (Neosartorya pseudofischeri) strain HMR AF 39, isolated from a human nasal aspirate.</title>
        <authorList>
            <person name="Parent-Michaud M."/>
            <person name="Dufresne P.J."/>
            <person name="Fournier E."/>
            <person name="Martineau C."/>
            <person name="Moreira S."/>
            <person name="Perkins V."/>
            <person name="De Repentigny L."/>
            <person name="Dufresne S.F."/>
        </authorList>
    </citation>
    <scope>NUCLEOTIDE SEQUENCE [LARGE SCALE GENOMIC DNA]</scope>
    <source>
        <strain evidence="6">HMR AF 39</strain>
    </source>
</reference>
<proteinExistence type="inferred from homology"/>
<dbReference type="InterPro" id="IPR029035">
    <property type="entry name" value="DHS-like_NAD/FAD-binding_dom"/>
</dbReference>
<dbReference type="STRING" id="41047.A0A397HUA6"/>